<sequence length="81" mass="8829">MAVGITFSEKDEGKKVVDASGDTVGRVIEVRHGTAYVDPDPNIAETIMSKLGWADADEDDYPLQKSTVAEITDDEVRLSQM</sequence>
<name>A0ABD5PGF4_9EURY</name>
<comment type="caution">
    <text evidence="1">The sequence shown here is derived from an EMBL/GenBank/DDBJ whole genome shotgun (WGS) entry which is preliminary data.</text>
</comment>
<accession>A0ABD5PGF4</accession>
<proteinExistence type="predicted"/>
<keyword evidence="2" id="KW-1185">Reference proteome</keyword>
<reference evidence="1 2" key="1">
    <citation type="journal article" date="2019" name="Int. J. Syst. Evol. Microbiol.">
        <title>The Global Catalogue of Microorganisms (GCM) 10K type strain sequencing project: providing services to taxonomists for standard genome sequencing and annotation.</title>
        <authorList>
            <consortium name="The Broad Institute Genomics Platform"/>
            <consortium name="The Broad Institute Genome Sequencing Center for Infectious Disease"/>
            <person name="Wu L."/>
            <person name="Ma J."/>
        </authorList>
    </citation>
    <scope>NUCLEOTIDE SEQUENCE [LARGE SCALE GENOMIC DNA]</scope>
    <source>
        <strain evidence="1 2">CGMCC 1.12553</strain>
    </source>
</reference>
<dbReference type="Proteomes" id="UP001595921">
    <property type="component" value="Unassembled WGS sequence"/>
</dbReference>
<evidence type="ECO:0000313" key="1">
    <source>
        <dbReference type="EMBL" id="MFC4359865.1"/>
    </source>
</evidence>
<dbReference type="AlphaFoldDB" id="A0ABD5PGF4"/>
<gene>
    <name evidence="1" type="ORF">ACFO0N_18115</name>
</gene>
<organism evidence="1 2">
    <name type="scientific">Halobium salinum</name>
    <dbReference type="NCBI Taxonomy" id="1364940"/>
    <lineage>
        <taxon>Archaea</taxon>
        <taxon>Methanobacteriati</taxon>
        <taxon>Methanobacteriota</taxon>
        <taxon>Stenosarchaea group</taxon>
        <taxon>Halobacteria</taxon>
        <taxon>Halobacteriales</taxon>
        <taxon>Haloferacaceae</taxon>
        <taxon>Halobium</taxon>
    </lineage>
</organism>
<dbReference type="RefSeq" id="WP_267621116.1">
    <property type="nucleotide sequence ID" value="NZ_JAODIW010000006.1"/>
</dbReference>
<protein>
    <submittedName>
        <fullName evidence="1">PRC-barrel domain containing protein</fullName>
    </submittedName>
</protein>
<evidence type="ECO:0000313" key="2">
    <source>
        <dbReference type="Proteomes" id="UP001595921"/>
    </source>
</evidence>
<dbReference type="EMBL" id="JBHSDS010000008">
    <property type="protein sequence ID" value="MFC4359865.1"/>
    <property type="molecule type" value="Genomic_DNA"/>
</dbReference>